<evidence type="ECO:0000313" key="3">
    <source>
        <dbReference type="EMBL" id="OHB03558.1"/>
    </source>
</evidence>
<dbReference type="SUPFAM" id="SSF53756">
    <property type="entry name" value="UDP-Glycosyltransferase/glycogen phosphorylase"/>
    <property type="match status" value="1"/>
</dbReference>
<gene>
    <name evidence="3" type="ORF">A2920_02755</name>
</gene>
<evidence type="ECO:0000259" key="2">
    <source>
        <dbReference type="Pfam" id="PF00534"/>
    </source>
</evidence>
<dbReference type="Gene3D" id="3.40.50.2000">
    <property type="entry name" value="Glycogen Phosphorylase B"/>
    <property type="match status" value="2"/>
</dbReference>
<dbReference type="AlphaFoldDB" id="A0A1G2U217"/>
<dbReference type="CDD" id="cd03801">
    <property type="entry name" value="GT4_PimA-like"/>
    <property type="match status" value="1"/>
</dbReference>
<proteinExistence type="predicted"/>
<dbReference type="EMBL" id="MHWD01000018">
    <property type="protein sequence ID" value="OHB03558.1"/>
    <property type="molecule type" value="Genomic_DNA"/>
</dbReference>
<accession>A0A1G2U217</accession>
<evidence type="ECO:0000256" key="1">
    <source>
        <dbReference type="ARBA" id="ARBA00022679"/>
    </source>
</evidence>
<dbReference type="Pfam" id="PF00534">
    <property type="entry name" value="Glycos_transf_1"/>
    <property type="match status" value="1"/>
</dbReference>
<dbReference type="PANTHER" id="PTHR46401">
    <property type="entry name" value="GLYCOSYLTRANSFERASE WBBK-RELATED"/>
    <property type="match status" value="1"/>
</dbReference>
<sequence>MIRLLIITQKVDESDDVLGFFCYWIRELAKRADKVFVICLSKGESSLPKNVHVISLGKEKNFPKVFQAILFYYYAFKFLIRTDGVFVHMAPEYVKAIHPINFFFRRPIVMWYAHIKVSPVAKWAIDRVNYILTPSKESFEFNSDKVVATGHGINTEIFKPIERKFVGDVLTISRISKVKRIETLIESVRILAGRGTHPTVNIYGKPARPEDDEYLSELKESAENLPNIHWQGGVPNKDAPEVYANHKIFVRMQGGGGFGKTELEAMSMGVPSIVPTSVYQRHLGKFANDLFFNEDDSEALANRIEKVLSWGKEDKDEYSKMARRLVVEKHNVENVADTVIRLLKQ</sequence>
<dbReference type="Proteomes" id="UP000179283">
    <property type="component" value="Unassembled WGS sequence"/>
</dbReference>
<comment type="caution">
    <text evidence="3">The sequence shown here is derived from an EMBL/GenBank/DDBJ whole genome shotgun (WGS) entry which is preliminary data.</text>
</comment>
<evidence type="ECO:0000313" key="4">
    <source>
        <dbReference type="Proteomes" id="UP000179283"/>
    </source>
</evidence>
<name>A0A1G2U217_9BACT</name>
<dbReference type="GO" id="GO:0016757">
    <property type="term" value="F:glycosyltransferase activity"/>
    <property type="evidence" value="ECO:0007669"/>
    <property type="project" value="InterPro"/>
</dbReference>
<dbReference type="GO" id="GO:0009103">
    <property type="term" value="P:lipopolysaccharide biosynthetic process"/>
    <property type="evidence" value="ECO:0007669"/>
    <property type="project" value="TreeGrafter"/>
</dbReference>
<organism evidence="3 4">
    <name type="scientific">Candidatus Zambryskibacteria bacterium RIFCSPLOWO2_01_FULL_43_17</name>
    <dbReference type="NCBI Taxonomy" id="1802760"/>
    <lineage>
        <taxon>Bacteria</taxon>
        <taxon>Candidatus Zambryskiibacteriota</taxon>
    </lineage>
</organism>
<reference evidence="3 4" key="1">
    <citation type="journal article" date="2016" name="Nat. Commun.">
        <title>Thousands of microbial genomes shed light on interconnected biogeochemical processes in an aquifer system.</title>
        <authorList>
            <person name="Anantharaman K."/>
            <person name="Brown C.T."/>
            <person name="Hug L.A."/>
            <person name="Sharon I."/>
            <person name="Castelle C.J."/>
            <person name="Probst A.J."/>
            <person name="Thomas B.C."/>
            <person name="Singh A."/>
            <person name="Wilkins M.J."/>
            <person name="Karaoz U."/>
            <person name="Brodie E.L."/>
            <person name="Williams K.H."/>
            <person name="Hubbard S.S."/>
            <person name="Banfield J.F."/>
        </authorList>
    </citation>
    <scope>NUCLEOTIDE SEQUENCE [LARGE SCALE GENOMIC DNA]</scope>
</reference>
<protein>
    <recommendedName>
        <fullName evidence="2">Glycosyl transferase family 1 domain-containing protein</fullName>
    </recommendedName>
</protein>
<feature type="domain" description="Glycosyl transferase family 1" evidence="2">
    <location>
        <begin position="168"/>
        <end position="321"/>
    </location>
</feature>
<dbReference type="PANTHER" id="PTHR46401:SF2">
    <property type="entry name" value="GLYCOSYLTRANSFERASE WBBK-RELATED"/>
    <property type="match status" value="1"/>
</dbReference>
<dbReference type="InterPro" id="IPR001296">
    <property type="entry name" value="Glyco_trans_1"/>
</dbReference>
<keyword evidence="1" id="KW-0808">Transferase</keyword>